<feature type="transmembrane region" description="Helical" evidence="1">
    <location>
        <begin position="92"/>
        <end position="116"/>
    </location>
</feature>
<comment type="caution">
    <text evidence="2">The sequence shown here is derived from an EMBL/GenBank/DDBJ whole genome shotgun (WGS) entry which is preliminary data.</text>
</comment>
<evidence type="ECO:0000256" key="1">
    <source>
        <dbReference type="SAM" id="Phobius"/>
    </source>
</evidence>
<sequence length="120" mass="13023">MGEAMQAGPRAVALLRQAGIATIYLIALVLARHVSINHWILLTGFHLAVLMLVPYRFWPALFVGDLARQAYISATCLDAPWQRCRSYRAPPVLTLGLLVNIATAVGNTLAIGKLALYGPI</sequence>
<evidence type="ECO:0000313" key="2">
    <source>
        <dbReference type="EMBL" id="GLQ91993.1"/>
    </source>
</evidence>
<organism evidence="2 3">
    <name type="scientific">Dyella acidisoli</name>
    <dbReference type="NCBI Taxonomy" id="1867834"/>
    <lineage>
        <taxon>Bacteria</taxon>
        <taxon>Pseudomonadati</taxon>
        <taxon>Pseudomonadota</taxon>
        <taxon>Gammaproteobacteria</taxon>
        <taxon>Lysobacterales</taxon>
        <taxon>Rhodanobacteraceae</taxon>
        <taxon>Dyella</taxon>
    </lineage>
</organism>
<dbReference type="EMBL" id="BSOB01000008">
    <property type="protein sequence ID" value="GLQ91993.1"/>
    <property type="molecule type" value="Genomic_DNA"/>
</dbReference>
<protein>
    <submittedName>
        <fullName evidence="2">Uncharacterized protein</fullName>
    </submittedName>
</protein>
<evidence type="ECO:0000313" key="3">
    <source>
        <dbReference type="Proteomes" id="UP001156670"/>
    </source>
</evidence>
<keyword evidence="1" id="KW-1133">Transmembrane helix</keyword>
<feature type="transmembrane region" description="Helical" evidence="1">
    <location>
        <begin position="12"/>
        <end position="30"/>
    </location>
</feature>
<accession>A0ABQ5XNC2</accession>
<gene>
    <name evidence="2" type="ORF">GCM10007901_09440</name>
</gene>
<reference evidence="3" key="1">
    <citation type="journal article" date="2019" name="Int. J. Syst. Evol. Microbiol.">
        <title>The Global Catalogue of Microorganisms (GCM) 10K type strain sequencing project: providing services to taxonomists for standard genome sequencing and annotation.</title>
        <authorList>
            <consortium name="The Broad Institute Genomics Platform"/>
            <consortium name="The Broad Institute Genome Sequencing Center for Infectious Disease"/>
            <person name="Wu L."/>
            <person name="Ma J."/>
        </authorList>
    </citation>
    <scope>NUCLEOTIDE SEQUENCE [LARGE SCALE GENOMIC DNA]</scope>
    <source>
        <strain evidence="3">NBRC 111980</strain>
    </source>
</reference>
<keyword evidence="3" id="KW-1185">Reference proteome</keyword>
<feature type="transmembrane region" description="Helical" evidence="1">
    <location>
        <begin position="36"/>
        <end position="58"/>
    </location>
</feature>
<dbReference type="Proteomes" id="UP001156670">
    <property type="component" value="Unassembled WGS sequence"/>
</dbReference>
<proteinExistence type="predicted"/>
<keyword evidence="1" id="KW-0812">Transmembrane</keyword>
<keyword evidence="1" id="KW-0472">Membrane</keyword>
<name>A0ABQ5XNC2_9GAMM</name>